<dbReference type="PANTHER" id="PTHR11839">
    <property type="entry name" value="UDP/ADP-SUGAR PYROPHOSPHATASE"/>
    <property type="match status" value="1"/>
</dbReference>
<evidence type="ECO:0000256" key="6">
    <source>
        <dbReference type="ARBA" id="ARBA00032162"/>
    </source>
</evidence>
<evidence type="ECO:0000313" key="9">
    <source>
        <dbReference type="EMBL" id="MBC3919109.1"/>
    </source>
</evidence>
<name>A0ABR6ZU15_9BURK</name>
<comment type="caution">
    <text evidence="9">The sequence shown here is derived from an EMBL/GenBank/DDBJ whole genome shotgun (WGS) entry which is preliminary data.</text>
</comment>
<dbReference type="Gene3D" id="3.90.79.10">
    <property type="entry name" value="Nucleoside Triphosphate Pyrophosphohydrolase"/>
    <property type="match status" value="1"/>
</dbReference>
<evidence type="ECO:0000256" key="7">
    <source>
        <dbReference type="ARBA" id="ARBA00032272"/>
    </source>
</evidence>
<dbReference type="CDD" id="cd03424">
    <property type="entry name" value="NUDIX_ADPRase_Nudt5_UGPPase_Nudt14"/>
    <property type="match status" value="1"/>
</dbReference>
<evidence type="ECO:0000259" key="8">
    <source>
        <dbReference type="PROSITE" id="PS51462"/>
    </source>
</evidence>
<feature type="domain" description="Nudix hydrolase" evidence="8">
    <location>
        <begin position="38"/>
        <end position="169"/>
    </location>
</feature>
<dbReference type="SUPFAM" id="SSF55811">
    <property type="entry name" value="Nudix"/>
    <property type="match status" value="1"/>
</dbReference>
<protein>
    <recommendedName>
        <fullName evidence="4">GDP-mannose pyrophosphatase</fullName>
    </recommendedName>
    <alternativeName>
        <fullName evidence="6">GDP-mannose hydrolase</fullName>
    </alternativeName>
    <alternativeName>
        <fullName evidence="7">GDPMK</fullName>
    </alternativeName>
</protein>
<dbReference type="InterPro" id="IPR000086">
    <property type="entry name" value="NUDIX_hydrolase_dom"/>
</dbReference>
<evidence type="ECO:0000313" key="10">
    <source>
        <dbReference type="Proteomes" id="UP000650424"/>
    </source>
</evidence>
<dbReference type="RefSeq" id="WP_186948374.1">
    <property type="nucleotide sequence ID" value="NZ_JACOGF010000008.1"/>
</dbReference>
<proteinExistence type="inferred from homology"/>
<comment type="catalytic activity">
    <reaction evidence="1">
        <text>GDP-alpha-D-mannose + H2O = alpha-D-mannose 1-phosphate + GMP + 2 H(+)</text>
        <dbReference type="Rhea" id="RHEA:27978"/>
        <dbReference type="ChEBI" id="CHEBI:15377"/>
        <dbReference type="ChEBI" id="CHEBI:15378"/>
        <dbReference type="ChEBI" id="CHEBI:57527"/>
        <dbReference type="ChEBI" id="CHEBI:58115"/>
        <dbReference type="ChEBI" id="CHEBI:58409"/>
    </reaction>
</comment>
<dbReference type="InterPro" id="IPR020084">
    <property type="entry name" value="NUDIX_hydrolase_CS"/>
</dbReference>
<dbReference type="InterPro" id="IPR015797">
    <property type="entry name" value="NUDIX_hydrolase-like_dom_sf"/>
</dbReference>
<comment type="cofactor">
    <cofactor evidence="2">
        <name>Mg(2+)</name>
        <dbReference type="ChEBI" id="CHEBI:18420"/>
    </cofactor>
</comment>
<comment type="similarity">
    <text evidence="3">Belongs to the Nudix hydrolase family. NudK subfamily.</text>
</comment>
<dbReference type="PANTHER" id="PTHR11839:SF18">
    <property type="entry name" value="NUDIX HYDROLASE DOMAIN-CONTAINING PROTEIN"/>
    <property type="match status" value="1"/>
</dbReference>
<dbReference type="PROSITE" id="PS00893">
    <property type="entry name" value="NUDIX_BOX"/>
    <property type="match status" value="1"/>
</dbReference>
<evidence type="ECO:0000256" key="1">
    <source>
        <dbReference type="ARBA" id="ARBA00000847"/>
    </source>
</evidence>
<dbReference type="Pfam" id="PF00293">
    <property type="entry name" value="NUDIX"/>
    <property type="match status" value="1"/>
</dbReference>
<dbReference type="Proteomes" id="UP000650424">
    <property type="component" value="Unassembled WGS sequence"/>
</dbReference>
<dbReference type="GO" id="GO:0016787">
    <property type="term" value="F:hydrolase activity"/>
    <property type="evidence" value="ECO:0007669"/>
    <property type="project" value="UniProtKB-KW"/>
</dbReference>
<keyword evidence="5 9" id="KW-0378">Hydrolase</keyword>
<dbReference type="PROSITE" id="PS51462">
    <property type="entry name" value="NUDIX"/>
    <property type="match status" value="1"/>
</dbReference>
<organism evidence="9 10">
    <name type="scientific">Undibacterium hunanense</name>
    <dbReference type="NCBI Taxonomy" id="2762292"/>
    <lineage>
        <taxon>Bacteria</taxon>
        <taxon>Pseudomonadati</taxon>
        <taxon>Pseudomonadota</taxon>
        <taxon>Betaproteobacteria</taxon>
        <taxon>Burkholderiales</taxon>
        <taxon>Oxalobacteraceae</taxon>
        <taxon>Undibacterium</taxon>
    </lineage>
</organism>
<sequence>MKPWRKLASKSIVDDRWITLRADTCELPNGKTISRYYVLEEPEWVHVFAQDADGKILVVRQYRYAANVVCTELPGGVVNSWESVLKAAQRELLEETGYTASSWTLAGKYYANPARQTNSIHLFIARGLQRQAEKTLDVSEDIIESFAHPSEVKAMIASGEFSQSLHIASFYMALDQVML</sequence>
<accession>A0ABR6ZU15</accession>
<keyword evidence="10" id="KW-1185">Reference proteome</keyword>
<reference evidence="9 10" key="1">
    <citation type="submission" date="2020-08" db="EMBL/GenBank/DDBJ databases">
        <title>Novel species isolated from subtropical streams in China.</title>
        <authorList>
            <person name="Lu H."/>
        </authorList>
    </citation>
    <scope>NUCLEOTIDE SEQUENCE [LARGE SCALE GENOMIC DNA]</scope>
    <source>
        <strain evidence="9 10">CY18W</strain>
    </source>
</reference>
<evidence type="ECO:0000256" key="2">
    <source>
        <dbReference type="ARBA" id="ARBA00001946"/>
    </source>
</evidence>
<evidence type="ECO:0000256" key="5">
    <source>
        <dbReference type="ARBA" id="ARBA00022801"/>
    </source>
</evidence>
<evidence type="ECO:0000256" key="4">
    <source>
        <dbReference type="ARBA" id="ARBA00016377"/>
    </source>
</evidence>
<dbReference type="EMBL" id="JACOGF010000008">
    <property type="protein sequence ID" value="MBC3919109.1"/>
    <property type="molecule type" value="Genomic_DNA"/>
</dbReference>
<gene>
    <name evidence="9" type="ORF">H8L32_16580</name>
</gene>
<evidence type="ECO:0000256" key="3">
    <source>
        <dbReference type="ARBA" id="ARBA00007275"/>
    </source>
</evidence>